<sequence>MKKFILLSALSFAAFTSAKENVNNSFEIKNEVYKSSQEGKVFRLPYQWVECHSPCGAVYWLQASNYESPADLLDAQQDLNDIKCGN</sequence>
<evidence type="ECO:0000313" key="2">
    <source>
        <dbReference type="EMBL" id="SEW32254.1"/>
    </source>
</evidence>
<evidence type="ECO:0000256" key="1">
    <source>
        <dbReference type="SAM" id="SignalP"/>
    </source>
</evidence>
<dbReference type="Proteomes" id="UP000199469">
    <property type="component" value="Unassembled WGS sequence"/>
</dbReference>
<dbReference type="AlphaFoldDB" id="A0A1I0QXG4"/>
<dbReference type="STRING" id="356305.SAMN05421841_2280"/>
<proteinExistence type="predicted"/>
<gene>
    <name evidence="2" type="ORF">SAMN05421841_2280</name>
</gene>
<dbReference type="EMBL" id="FOIU01000001">
    <property type="protein sequence ID" value="SEW32254.1"/>
    <property type="molecule type" value="Genomic_DNA"/>
</dbReference>
<feature type="chain" id="PRO_5011463702" evidence="1">
    <location>
        <begin position="19"/>
        <end position="86"/>
    </location>
</feature>
<keyword evidence="3" id="KW-1185">Reference proteome</keyword>
<evidence type="ECO:0000313" key="3">
    <source>
        <dbReference type="Proteomes" id="UP000199469"/>
    </source>
</evidence>
<keyword evidence="1" id="KW-0732">Signal</keyword>
<dbReference type="RefSeq" id="WP_089792485.1">
    <property type="nucleotide sequence ID" value="NZ_FOIU01000001.1"/>
</dbReference>
<reference evidence="3" key="1">
    <citation type="submission" date="2016-10" db="EMBL/GenBank/DDBJ databases">
        <authorList>
            <person name="Varghese N."/>
            <person name="Submissions S."/>
        </authorList>
    </citation>
    <scope>NUCLEOTIDE SEQUENCE [LARGE SCALE GENOMIC DNA]</scope>
    <source>
        <strain evidence="3">DSM 17724</strain>
    </source>
</reference>
<name>A0A1I0QXG4_9FLAO</name>
<dbReference type="OrthoDB" id="1264775at2"/>
<accession>A0A1I0QXG4</accession>
<protein>
    <submittedName>
        <fullName evidence="2">Uncharacterized protein</fullName>
    </submittedName>
</protein>
<organism evidence="2 3">
    <name type="scientific">Chryseobacterium wanjuense</name>
    <dbReference type="NCBI Taxonomy" id="356305"/>
    <lineage>
        <taxon>Bacteria</taxon>
        <taxon>Pseudomonadati</taxon>
        <taxon>Bacteroidota</taxon>
        <taxon>Flavobacteriia</taxon>
        <taxon>Flavobacteriales</taxon>
        <taxon>Weeksellaceae</taxon>
        <taxon>Chryseobacterium group</taxon>
        <taxon>Chryseobacterium</taxon>
    </lineage>
</organism>
<feature type="signal peptide" evidence="1">
    <location>
        <begin position="1"/>
        <end position="18"/>
    </location>
</feature>